<keyword evidence="2" id="KW-1185">Reference proteome</keyword>
<dbReference type="AlphaFoldDB" id="A0A4V3F5H2"/>
<gene>
    <name evidence="1" type="ORF">DFR24_3246</name>
</gene>
<sequence length="479" mass="52934">MGNTASAHPSKSFFVAMLTRDIDLRDAVLDLVDNCVDGILRTNKDSQPDDADRPYEGFKAELTINPKVFVISDNCGGIPRETAEKYAFRLGRPKGLKDENLPTVGLYGIGMKRAIFKLGRSCSVTTSHGEGVYAVTISPRWMESDTDWDLPLADVPRKDLPKPLRDGTLGTVVSVTNLHAPIAQEFDAKHSLFLTGLANTIATHYAYIMHKGFSVSINGKEIVPKSLGVLVSDRSIPKDQRIEPFIYKTSSNGVEVELTVGLYREIPTDDEVQAEVEGKSTSGSRDTCGWTVICNDRVVLYSDKTGLTGWGLATVPAYHPQFIAISGLVRFRSMDVGKLPVTTTKRGIEASSELYLSVRDVMQEGLKLFTNFTNHWKSRGEERKAMMKQAKAIDPIKAVALLANSPKQWTAVRKGLGGSKYVPSLPKPAPKPETTKSIRFTRPIKEFEAVAEYLFDDKDSDPSEVGNECFERVLKRVKQ</sequence>
<evidence type="ECO:0000313" key="2">
    <source>
        <dbReference type="Proteomes" id="UP000295341"/>
    </source>
</evidence>
<dbReference type="GO" id="GO:0016301">
    <property type="term" value="F:kinase activity"/>
    <property type="evidence" value="ECO:0007669"/>
    <property type="project" value="UniProtKB-KW"/>
</dbReference>
<comment type="caution">
    <text evidence="1">The sequence shown here is derived from an EMBL/GenBank/DDBJ whole genome shotgun (WGS) entry which is preliminary data.</text>
</comment>
<proteinExistence type="predicted"/>
<dbReference type="Gene3D" id="3.30.565.10">
    <property type="entry name" value="Histidine kinase-like ATPase, C-terminal domain"/>
    <property type="match status" value="1"/>
</dbReference>
<dbReference type="EMBL" id="SOBT01000009">
    <property type="protein sequence ID" value="TDU28866.1"/>
    <property type="molecule type" value="Genomic_DNA"/>
</dbReference>
<dbReference type="InterPro" id="IPR036890">
    <property type="entry name" value="HATPase_C_sf"/>
</dbReference>
<dbReference type="OrthoDB" id="9813438at2"/>
<evidence type="ECO:0000313" key="1">
    <source>
        <dbReference type="EMBL" id="TDU28866.1"/>
    </source>
</evidence>
<name>A0A4V3F5H2_9GAMM</name>
<protein>
    <submittedName>
        <fullName evidence="1">Histidine kinase/DNA gyrase B/HSP90-like ATPase</fullName>
    </submittedName>
</protein>
<keyword evidence="1" id="KW-0808">Transferase</keyword>
<dbReference type="SUPFAM" id="SSF55874">
    <property type="entry name" value="ATPase domain of HSP90 chaperone/DNA topoisomerase II/histidine kinase"/>
    <property type="match status" value="1"/>
</dbReference>
<dbReference type="Pfam" id="PF13589">
    <property type="entry name" value="HATPase_c_3"/>
    <property type="match status" value="1"/>
</dbReference>
<organism evidence="1 2">
    <name type="scientific">Panacagrimonas perspica</name>
    <dbReference type="NCBI Taxonomy" id="381431"/>
    <lineage>
        <taxon>Bacteria</taxon>
        <taxon>Pseudomonadati</taxon>
        <taxon>Pseudomonadota</taxon>
        <taxon>Gammaproteobacteria</taxon>
        <taxon>Nevskiales</taxon>
        <taxon>Nevskiaceae</taxon>
        <taxon>Panacagrimonas</taxon>
    </lineage>
</organism>
<dbReference type="Proteomes" id="UP000295341">
    <property type="component" value="Unassembled WGS sequence"/>
</dbReference>
<reference evidence="1 2" key="1">
    <citation type="submission" date="2019-03" db="EMBL/GenBank/DDBJ databases">
        <title>Genomic Encyclopedia of Type Strains, Phase IV (KMG-IV): sequencing the most valuable type-strain genomes for metagenomic binning, comparative biology and taxonomic classification.</title>
        <authorList>
            <person name="Goeker M."/>
        </authorList>
    </citation>
    <scope>NUCLEOTIDE SEQUENCE [LARGE SCALE GENOMIC DNA]</scope>
    <source>
        <strain evidence="1 2">DSM 26377</strain>
    </source>
</reference>
<dbReference type="RefSeq" id="WP_133882387.1">
    <property type="nucleotide sequence ID" value="NZ_MWIN01000018.1"/>
</dbReference>
<accession>A0A4V3F5H2</accession>
<keyword evidence="1" id="KW-0418">Kinase</keyword>